<dbReference type="GO" id="GO:0003677">
    <property type="term" value="F:DNA binding"/>
    <property type="evidence" value="ECO:0007669"/>
    <property type="project" value="UniProtKB-KW"/>
</dbReference>
<dbReference type="SMART" id="SM00857">
    <property type="entry name" value="Resolvase"/>
    <property type="match status" value="1"/>
</dbReference>
<dbReference type="RefSeq" id="WP_021520678.1">
    <property type="nucleotide sequence ID" value="NZ_AP019675.1"/>
</dbReference>
<dbReference type="CDD" id="cd03768">
    <property type="entry name" value="SR_ResInv"/>
    <property type="match status" value="1"/>
</dbReference>
<keyword evidence="1" id="KW-0229">DNA integration</keyword>
<dbReference type="InterPro" id="IPR006119">
    <property type="entry name" value="Resolv_N"/>
</dbReference>
<evidence type="ECO:0000313" key="8">
    <source>
        <dbReference type="EMBL" id="MWL46734.1"/>
    </source>
</evidence>
<dbReference type="Proteomes" id="UP000271175">
    <property type="component" value="Unassembled WGS sequence"/>
</dbReference>
<dbReference type="Proteomes" id="UP000663166">
    <property type="component" value="Chromosome"/>
</dbReference>
<sequence length="191" mass="21422">MSRIFAYCRVSVDDSTNENQIEAIKNAGYTIPKTRIIEEVVSGSVAAMERKEFSNLVTHKLEAGDTLVVLKLDRLGRDCIDLQKTVDMLIAKGIKLICLDLPVQDLSKPEGRMMLQMFGAFAEFERNRIRERTKQGLQRVKAQGKVLGRPVAVNTTEAVLEHKAKGLSQSQVAKLLNLSVRTVSRHWTKTL</sequence>
<dbReference type="Pfam" id="PF00239">
    <property type="entry name" value="Resolvase"/>
    <property type="match status" value="1"/>
</dbReference>
<reference evidence="9" key="3">
    <citation type="submission" date="2021-02" db="EMBL/GenBank/DDBJ databases">
        <title>Co-localization of colistin and carbapenem -resistance genes on a novel transferable IncHI2 plasmid in Escherichia coli from chicken-origin.</title>
        <authorList>
            <person name="Hoffmann M."/>
            <person name="Balkey M."/>
            <person name="Ronco T."/>
            <person name="Hendriksen R.S."/>
        </authorList>
    </citation>
    <scope>NUCLEOTIDE SEQUENCE</scope>
    <source>
        <strain evidence="9">CFSAN083829</strain>
    </source>
</reference>
<evidence type="ECO:0000256" key="1">
    <source>
        <dbReference type="ARBA" id="ARBA00022908"/>
    </source>
</evidence>
<evidence type="ECO:0000256" key="4">
    <source>
        <dbReference type="PIRSR" id="PIRSR606118-50"/>
    </source>
</evidence>
<dbReference type="PROSITE" id="PS50943">
    <property type="entry name" value="HTH_CROC1"/>
    <property type="match status" value="1"/>
</dbReference>
<dbReference type="InterPro" id="IPR036388">
    <property type="entry name" value="WH-like_DNA-bd_sf"/>
</dbReference>
<reference evidence="8 11" key="2">
    <citation type="submission" date="2019-12" db="EMBL/GenBank/DDBJ databases">
        <title>Enteriobacteria Tanzani isolates_10432.</title>
        <authorList>
            <person name="Subbiah M."/>
            <person name="Call D."/>
        </authorList>
    </citation>
    <scope>NUCLEOTIDE SEQUENCE [LARGE SCALE GENOMIC DNA]</scope>
    <source>
        <strain evidence="8 11">10432wF6</strain>
    </source>
</reference>
<feature type="domain" description="Resolvase/invertase-type recombinase catalytic" evidence="6">
    <location>
        <begin position="3"/>
        <end position="144"/>
    </location>
</feature>
<keyword evidence="3" id="KW-0233">DNA recombination</keyword>
<evidence type="ECO:0000259" key="5">
    <source>
        <dbReference type="PROSITE" id="PS50943"/>
    </source>
</evidence>
<gene>
    <name evidence="7" type="ORF">D9E49_15335</name>
    <name evidence="8" type="ORF">GQM04_14645</name>
    <name evidence="9" type="ORF">JNP96_16020</name>
</gene>
<dbReference type="InterPro" id="IPR036162">
    <property type="entry name" value="Resolvase-like_N_sf"/>
</dbReference>
<feature type="active site" description="O-(5'-phospho-DNA)-serine intermediate" evidence="4">
    <location>
        <position position="11"/>
    </location>
</feature>
<feature type="domain" description="HTH cro/C1-type" evidence="5">
    <location>
        <begin position="163"/>
        <end position="185"/>
    </location>
</feature>
<evidence type="ECO:0000313" key="7">
    <source>
        <dbReference type="EMBL" id="MIB61749.1"/>
    </source>
</evidence>
<evidence type="ECO:0000313" key="10">
    <source>
        <dbReference type="Proteomes" id="UP000271175"/>
    </source>
</evidence>
<evidence type="ECO:0000259" key="6">
    <source>
        <dbReference type="PROSITE" id="PS51736"/>
    </source>
</evidence>
<dbReference type="Gene3D" id="1.10.10.10">
    <property type="entry name" value="Winged helix-like DNA-binding domain superfamily/Winged helix DNA-binding domain"/>
    <property type="match status" value="1"/>
</dbReference>
<dbReference type="EMBL" id="ROAL01000013">
    <property type="protein sequence ID" value="MIB61749.1"/>
    <property type="molecule type" value="Genomic_DNA"/>
</dbReference>
<dbReference type="EMBL" id="WTMY01000137">
    <property type="protein sequence ID" value="MWL46734.1"/>
    <property type="molecule type" value="Genomic_DNA"/>
</dbReference>
<evidence type="ECO:0000256" key="2">
    <source>
        <dbReference type="ARBA" id="ARBA00023125"/>
    </source>
</evidence>
<dbReference type="PANTHER" id="PTHR30461:SF2">
    <property type="entry name" value="SERINE RECOMBINASE PINE-RELATED"/>
    <property type="match status" value="1"/>
</dbReference>
<dbReference type="PANTHER" id="PTHR30461">
    <property type="entry name" value="DNA-INVERTASE FROM LAMBDOID PROPHAGE"/>
    <property type="match status" value="1"/>
</dbReference>
<dbReference type="SUPFAM" id="SSF53041">
    <property type="entry name" value="Resolvase-like"/>
    <property type="match status" value="1"/>
</dbReference>
<dbReference type="Gene3D" id="3.40.50.1390">
    <property type="entry name" value="Resolvase, N-terminal catalytic domain"/>
    <property type="match status" value="1"/>
</dbReference>
<evidence type="ECO:0000313" key="9">
    <source>
        <dbReference type="EMBL" id="QRZ95418.1"/>
    </source>
</evidence>
<proteinExistence type="predicted"/>
<name>A0A0K4CWZ2_ECOLX</name>
<dbReference type="GO" id="GO:0000150">
    <property type="term" value="F:DNA strand exchange activity"/>
    <property type="evidence" value="ECO:0007669"/>
    <property type="project" value="InterPro"/>
</dbReference>
<dbReference type="EMBL" id="CP070393">
    <property type="protein sequence ID" value="QRZ95418.1"/>
    <property type="molecule type" value="Genomic_DNA"/>
</dbReference>
<protein>
    <submittedName>
        <fullName evidence="7">Recombinase family protein</fullName>
    </submittedName>
</protein>
<reference evidence="7 10" key="1">
    <citation type="submission" date="2018-10" db="EMBL/GenBank/DDBJ databases">
        <authorList>
            <consortium name="NARMS: The National Antimicrobial Resistance Monitoring System"/>
        </authorList>
    </citation>
    <scope>NUCLEOTIDE SEQUENCE [LARGE SCALE GENOMIC DNA]</scope>
    <source>
        <strain evidence="7 10">CVM N17EC0276</strain>
    </source>
</reference>
<dbReference type="PROSITE" id="PS00398">
    <property type="entry name" value="RECOMBINASES_2"/>
    <property type="match status" value="1"/>
</dbReference>
<accession>A0A0K4CWZ2</accession>
<dbReference type="GO" id="GO:0015074">
    <property type="term" value="P:DNA integration"/>
    <property type="evidence" value="ECO:0007669"/>
    <property type="project" value="UniProtKB-KW"/>
</dbReference>
<dbReference type="InterPro" id="IPR001387">
    <property type="entry name" value="Cro/C1-type_HTH"/>
</dbReference>
<organism evidence="7 10">
    <name type="scientific">Escherichia coli</name>
    <dbReference type="NCBI Taxonomy" id="562"/>
    <lineage>
        <taxon>Bacteria</taxon>
        <taxon>Pseudomonadati</taxon>
        <taxon>Pseudomonadota</taxon>
        <taxon>Gammaproteobacteria</taxon>
        <taxon>Enterobacterales</taxon>
        <taxon>Enterobacteriaceae</taxon>
        <taxon>Escherichia</taxon>
    </lineage>
</organism>
<dbReference type="Proteomes" id="UP000487258">
    <property type="component" value="Unassembled WGS sequence"/>
</dbReference>
<dbReference type="CDD" id="cd00093">
    <property type="entry name" value="HTH_XRE"/>
    <property type="match status" value="1"/>
</dbReference>
<dbReference type="InterPro" id="IPR050639">
    <property type="entry name" value="SSR_resolvase"/>
</dbReference>
<dbReference type="InterPro" id="IPR006118">
    <property type="entry name" value="Recombinase_CS"/>
</dbReference>
<evidence type="ECO:0000256" key="3">
    <source>
        <dbReference type="ARBA" id="ARBA00023172"/>
    </source>
</evidence>
<dbReference type="PROSITE" id="PS51736">
    <property type="entry name" value="RECOMBINASES_3"/>
    <property type="match status" value="1"/>
</dbReference>
<dbReference type="AlphaFoldDB" id="A0A0K4CWZ2"/>
<keyword evidence="2" id="KW-0238">DNA-binding</keyword>
<evidence type="ECO:0000313" key="11">
    <source>
        <dbReference type="Proteomes" id="UP000487258"/>
    </source>
</evidence>